<dbReference type="PANTHER" id="PTHR43731">
    <property type="entry name" value="RHOMBOID PROTEASE"/>
    <property type="match status" value="1"/>
</dbReference>
<evidence type="ECO:0000256" key="6">
    <source>
        <dbReference type="ARBA" id="ARBA00023136"/>
    </source>
</evidence>
<feature type="transmembrane region" description="Helical" evidence="7">
    <location>
        <begin position="180"/>
        <end position="200"/>
    </location>
</feature>
<dbReference type="Pfam" id="PF01694">
    <property type="entry name" value="Rhomboid"/>
    <property type="match status" value="1"/>
</dbReference>
<feature type="transmembrane region" description="Helical" evidence="7">
    <location>
        <begin position="78"/>
        <end position="96"/>
    </location>
</feature>
<evidence type="ECO:0000256" key="4">
    <source>
        <dbReference type="ARBA" id="ARBA00022801"/>
    </source>
</evidence>
<keyword evidence="3 7" id="KW-0812">Transmembrane</keyword>
<keyword evidence="10" id="KW-1185">Reference proteome</keyword>
<dbReference type="InterPro" id="IPR050925">
    <property type="entry name" value="Rhomboid_protease_S54"/>
</dbReference>
<dbReference type="InterPro" id="IPR035952">
    <property type="entry name" value="Rhomboid-like_sf"/>
</dbReference>
<evidence type="ECO:0000256" key="1">
    <source>
        <dbReference type="ARBA" id="ARBA00004141"/>
    </source>
</evidence>
<dbReference type="Proteomes" id="UP001501475">
    <property type="component" value="Unassembled WGS sequence"/>
</dbReference>
<dbReference type="GO" id="GO:0008233">
    <property type="term" value="F:peptidase activity"/>
    <property type="evidence" value="ECO:0007669"/>
    <property type="project" value="UniProtKB-KW"/>
</dbReference>
<evidence type="ECO:0000256" key="7">
    <source>
        <dbReference type="SAM" id="Phobius"/>
    </source>
</evidence>
<organism evidence="9 10">
    <name type="scientific">Nostocoides vanveenii</name>
    <dbReference type="NCBI Taxonomy" id="330835"/>
    <lineage>
        <taxon>Bacteria</taxon>
        <taxon>Bacillati</taxon>
        <taxon>Actinomycetota</taxon>
        <taxon>Actinomycetes</taxon>
        <taxon>Micrococcales</taxon>
        <taxon>Intrasporangiaceae</taxon>
        <taxon>Nostocoides</taxon>
    </lineage>
</organism>
<name>A0ABN2KR41_9MICO</name>
<keyword evidence="6 7" id="KW-0472">Membrane</keyword>
<reference evidence="9 10" key="1">
    <citation type="journal article" date="2019" name="Int. J. Syst. Evol. Microbiol.">
        <title>The Global Catalogue of Microorganisms (GCM) 10K type strain sequencing project: providing services to taxonomists for standard genome sequencing and annotation.</title>
        <authorList>
            <consortium name="The Broad Institute Genomics Platform"/>
            <consortium name="The Broad Institute Genome Sequencing Center for Infectious Disease"/>
            <person name="Wu L."/>
            <person name="Ma J."/>
        </authorList>
    </citation>
    <scope>NUCLEOTIDE SEQUENCE [LARGE SCALE GENOMIC DNA]</scope>
    <source>
        <strain evidence="9 10">JCM 15591</strain>
    </source>
</reference>
<comment type="caution">
    <text evidence="9">The sequence shown here is derived from an EMBL/GenBank/DDBJ whole genome shotgun (WGS) entry which is preliminary data.</text>
</comment>
<dbReference type="CDD" id="cd19756">
    <property type="entry name" value="Bbox2"/>
    <property type="match status" value="1"/>
</dbReference>
<evidence type="ECO:0000313" key="10">
    <source>
        <dbReference type="Proteomes" id="UP001501475"/>
    </source>
</evidence>
<evidence type="ECO:0000313" key="9">
    <source>
        <dbReference type="EMBL" id="GAA1763708.1"/>
    </source>
</evidence>
<keyword evidence="4" id="KW-0378">Hydrolase</keyword>
<keyword evidence="9" id="KW-0645">Protease</keyword>
<proteinExistence type="inferred from homology"/>
<evidence type="ECO:0000256" key="2">
    <source>
        <dbReference type="ARBA" id="ARBA00009045"/>
    </source>
</evidence>
<dbReference type="Gene3D" id="1.20.1540.10">
    <property type="entry name" value="Rhomboid-like"/>
    <property type="match status" value="1"/>
</dbReference>
<dbReference type="PANTHER" id="PTHR43731:SF14">
    <property type="entry name" value="PRESENILIN-ASSOCIATED RHOMBOID-LIKE PROTEIN, MITOCHONDRIAL"/>
    <property type="match status" value="1"/>
</dbReference>
<evidence type="ECO:0000259" key="8">
    <source>
        <dbReference type="Pfam" id="PF01694"/>
    </source>
</evidence>
<sequence>MSEFASYGNRADAPPVCPRHPDRISYVRCQRCGQPTCPECQRPAAVGVQCVSCVAQSAREHPRTRTVLGAPTGRDRPLVTMVIVAICVGVWVAEYLSRSSWLFQTFALAPAIGEREPWRFVTSAFLHGPLMHILFNMFALWMLGGYLEPMLGRLRFALLYLISALGGGVAYVLMTPLDSRVGVVGASGAVFGLFGAVIVLNRSLGRGTQGIWINLAINALLPILYPNIAWQAHVGGFVTGMLLAWVFARSQGKATLTYAGAAGVTAAVALAGAARYLIG</sequence>
<feature type="transmembrane region" description="Helical" evidence="7">
    <location>
        <begin position="156"/>
        <end position="174"/>
    </location>
</feature>
<dbReference type="RefSeq" id="WP_344066487.1">
    <property type="nucleotide sequence ID" value="NZ_BAAAPN010000053.1"/>
</dbReference>
<feature type="transmembrane region" description="Helical" evidence="7">
    <location>
        <begin position="255"/>
        <end position="278"/>
    </location>
</feature>
<protein>
    <submittedName>
        <fullName evidence="9">Rhomboid family intramembrane serine protease</fullName>
    </submittedName>
</protein>
<dbReference type="GO" id="GO:0006508">
    <property type="term" value="P:proteolysis"/>
    <property type="evidence" value="ECO:0007669"/>
    <property type="project" value="UniProtKB-KW"/>
</dbReference>
<feature type="transmembrane region" description="Helical" evidence="7">
    <location>
        <begin position="124"/>
        <end position="144"/>
    </location>
</feature>
<accession>A0ABN2KR41</accession>
<gene>
    <name evidence="9" type="ORF">GCM10009810_23600</name>
</gene>
<comment type="subcellular location">
    <subcellularLocation>
        <location evidence="1">Membrane</location>
        <topology evidence="1">Multi-pass membrane protein</topology>
    </subcellularLocation>
</comment>
<feature type="domain" description="Peptidase S54 rhomboid" evidence="8">
    <location>
        <begin position="115"/>
        <end position="249"/>
    </location>
</feature>
<dbReference type="EMBL" id="BAAAPN010000053">
    <property type="protein sequence ID" value="GAA1763708.1"/>
    <property type="molecule type" value="Genomic_DNA"/>
</dbReference>
<comment type="similarity">
    <text evidence="2">Belongs to the peptidase S54 family.</text>
</comment>
<keyword evidence="5 7" id="KW-1133">Transmembrane helix</keyword>
<dbReference type="InterPro" id="IPR022764">
    <property type="entry name" value="Peptidase_S54_rhomboid_dom"/>
</dbReference>
<evidence type="ECO:0000256" key="5">
    <source>
        <dbReference type="ARBA" id="ARBA00022989"/>
    </source>
</evidence>
<evidence type="ECO:0000256" key="3">
    <source>
        <dbReference type="ARBA" id="ARBA00022692"/>
    </source>
</evidence>
<feature type="transmembrane region" description="Helical" evidence="7">
    <location>
        <begin position="207"/>
        <end position="224"/>
    </location>
</feature>
<dbReference type="SUPFAM" id="SSF144091">
    <property type="entry name" value="Rhomboid-like"/>
    <property type="match status" value="1"/>
</dbReference>